<dbReference type="PROSITE" id="PS01211">
    <property type="entry name" value="UPF0001"/>
    <property type="match status" value="1"/>
</dbReference>
<dbReference type="Gene3D" id="3.20.20.10">
    <property type="entry name" value="Alanine racemase"/>
    <property type="match status" value="1"/>
</dbReference>
<dbReference type="PANTHER" id="PTHR10146:SF14">
    <property type="entry name" value="PYRIDOXAL PHOSPHATE HOMEOSTASIS PROTEIN"/>
    <property type="match status" value="1"/>
</dbReference>
<organism evidence="5 6">
    <name type="scientific">Fictibacillus iocasae</name>
    <dbReference type="NCBI Taxonomy" id="2715437"/>
    <lineage>
        <taxon>Bacteria</taxon>
        <taxon>Bacillati</taxon>
        <taxon>Bacillota</taxon>
        <taxon>Bacilli</taxon>
        <taxon>Bacillales</taxon>
        <taxon>Fictibacillaceae</taxon>
        <taxon>Fictibacillus</taxon>
    </lineage>
</organism>
<dbReference type="EMBL" id="JBHTCP010000016">
    <property type="protein sequence ID" value="MFC7372092.1"/>
    <property type="molecule type" value="Genomic_DNA"/>
</dbReference>
<dbReference type="Pfam" id="PF01168">
    <property type="entry name" value="Ala_racemase_N"/>
    <property type="match status" value="1"/>
</dbReference>
<evidence type="ECO:0000259" key="4">
    <source>
        <dbReference type="Pfam" id="PF01168"/>
    </source>
</evidence>
<dbReference type="PIRSF" id="PIRSF004848">
    <property type="entry name" value="YBL036c_PLPDEIII"/>
    <property type="match status" value="1"/>
</dbReference>
<evidence type="ECO:0000256" key="2">
    <source>
        <dbReference type="HAMAP-Rule" id="MF_02087"/>
    </source>
</evidence>
<accession>A0ABW2NN93</accession>
<feature type="domain" description="Alanine racemase N-terminal" evidence="4">
    <location>
        <begin position="26"/>
        <end position="223"/>
    </location>
</feature>
<dbReference type="Proteomes" id="UP001596549">
    <property type="component" value="Unassembled WGS sequence"/>
</dbReference>
<name>A0ABW2NN93_9BACL</name>
<protein>
    <recommendedName>
        <fullName evidence="2">Pyridoxal phosphate homeostasis protein</fullName>
        <shortName evidence="2">PLP homeostasis protein</shortName>
    </recommendedName>
</protein>
<dbReference type="RefSeq" id="WP_379749331.1">
    <property type="nucleotide sequence ID" value="NZ_JBHTCP010000016.1"/>
</dbReference>
<keyword evidence="6" id="KW-1185">Reference proteome</keyword>
<evidence type="ECO:0000313" key="6">
    <source>
        <dbReference type="Proteomes" id="UP001596549"/>
    </source>
</evidence>
<feature type="modified residue" description="N6-(pyridoxal phosphate)lysine" evidence="2">
    <location>
        <position position="35"/>
    </location>
</feature>
<dbReference type="InterPro" id="IPR029066">
    <property type="entry name" value="PLP-binding_barrel"/>
</dbReference>
<comment type="similarity">
    <text evidence="2 3">Belongs to the pyridoxal phosphate-binding protein YggS/PROSC family.</text>
</comment>
<evidence type="ECO:0000256" key="3">
    <source>
        <dbReference type="RuleBase" id="RU004514"/>
    </source>
</evidence>
<dbReference type="SUPFAM" id="SSF51419">
    <property type="entry name" value="PLP-binding barrel"/>
    <property type="match status" value="1"/>
</dbReference>
<evidence type="ECO:0000256" key="1">
    <source>
        <dbReference type="ARBA" id="ARBA00022898"/>
    </source>
</evidence>
<reference evidence="6" key="1">
    <citation type="journal article" date="2019" name="Int. J. Syst. Evol. Microbiol.">
        <title>The Global Catalogue of Microorganisms (GCM) 10K type strain sequencing project: providing services to taxonomists for standard genome sequencing and annotation.</title>
        <authorList>
            <consortium name="The Broad Institute Genomics Platform"/>
            <consortium name="The Broad Institute Genome Sequencing Center for Infectious Disease"/>
            <person name="Wu L."/>
            <person name="Ma J."/>
        </authorList>
    </citation>
    <scope>NUCLEOTIDE SEQUENCE [LARGE SCALE GENOMIC DNA]</scope>
    <source>
        <strain evidence="6">NBRC 106396</strain>
    </source>
</reference>
<keyword evidence="1 2" id="KW-0663">Pyridoxal phosphate</keyword>
<evidence type="ECO:0000313" key="5">
    <source>
        <dbReference type="EMBL" id="MFC7372092.1"/>
    </source>
</evidence>
<dbReference type="InterPro" id="IPR001608">
    <property type="entry name" value="Ala_racemase_N"/>
</dbReference>
<comment type="function">
    <text evidence="2">Pyridoxal 5'-phosphate (PLP)-binding protein, which is involved in PLP homeostasis.</text>
</comment>
<proteinExistence type="inferred from homology"/>
<comment type="caution">
    <text evidence="5">The sequence shown here is derived from an EMBL/GenBank/DDBJ whole genome shotgun (WGS) entry which is preliminary data.</text>
</comment>
<dbReference type="PANTHER" id="PTHR10146">
    <property type="entry name" value="PROLINE SYNTHETASE CO-TRANSCRIBED BACTERIAL HOMOLOG PROTEIN"/>
    <property type="match status" value="1"/>
</dbReference>
<dbReference type="CDD" id="cd00635">
    <property type="entry name" value="PLPDE_III_YBL036c_like"/>
    <property type="match status" value="1"/>
</dbReference>
<dbReference type="NCBIfam" id="TIGR00044">
    <property type="entry name" value="YggS family pyridoxal phosphate-dependent enzyme"/>
    <property type="match status" value="1"/>
</dbReference>
<dbReference type="InterPro" id="IPR011078">
    <property type="entry name" value="PyrdxlP_homeostasis"/>
</dbReference>
<dbReference type="HAMAP" id="MF_02087">
    <property type="entry name" value="PLP_homeostasis"/>
    <property type="match status" value="1"/>
</dbReference>
<sequence length="229" mass="25754">MNIQSNFNRLQEGVKEACSRKNRKPEDVNIIAVTKYVSADTALKAAEAGVVHFGENRLEGLLEKKEQLPENAVWHFIGTLQTRKVKDVLPHADYIHSLDRMSLAEEIQKRADSVISCFLQVNVSKEESKHGLDVNDVMSFVDKVGKLDKIKIVGLMTMAPYTEDEKTLRDVFRQLKQLQVSIQQRGLHHAPCSELSMGMSNDYRIAVEEGATFIRIGSSLVGNEKEEVS</sequence>
<gene>
    <name evidence="5" type="ORF">ACFQPF_10395</name>
</gene>